<dbReference type="SUPFAM" id="SSF52833">
    <property type="entry name" value="Thioredoxin-like"/>
    <property type="match status" value="1"/>
</dbReference>
<dbReference type="EMBL" id="FOCP01000001">
    <property type="protein sequence ID" value="SEM68684.1"/>
    <property type="molecule type" value="Genomic_DNA"/>
</dbReference>
<reference evidence="2 3" key="1">
    <citation type="submission" date="2016-10" db="EMBL/GenBank/DDBJ databases">
        <authorList>
            <person name="de Groot N.N."/>
        </authorList>
    </citation>
    <scope>NUCLEOTIDE SEQUENCE [LARGE SCALE GENOMIC DNA]</scope>
    <source>
        <strain evidence="2 3">Nm22</strain>
    </source>
</reference>
<sequence length="195" mass="22938">MLDEATRRANRIKFVMIGVLLLAPLIISYTLFFAGYRPGSSVNYGELLDLHKLSGSGVTQDENIILRIRDLHGKWVMLTVDSGDCDQACQQKLYLMRQIRTMQNKNMNRIERLWLVDDNVPVEDRFWNEYEGTLIVNARDSELLDQIPDREIQRNHIYLIDPYGNLMMRFPEELEPRKMSDDIKRLLQVSHDEHM</sequence>
<name>A0A1H8AFH5_9PROT</name>
<dbReference type="STRING" id="917.SAMN05216326_11270"/>
<protein>
    <recommendedName>
        <fullName evidence="4">Cytochrome oxidase Cu insertion factor, SCO1/SenC/PrrC family</fullName>
    </recommendedName>
</protein>
<accession>A0A1H8AFH5</accession>
<evidence type="ECO:0000256" key="1">
    <source>
        <dbReference type="SAM" id="Phobius"/>
    </source>
</evidence>
<dbReference type="AlphaFoldDB" id="A0A1H8AFH5"/>
<evidence type="ECO:0000313" key="2">
    <source>
        <dbReference type="EMBL" id="SEM68684.1"/>
    </source>
</evidence>
<dbReference type="OrthoDB" id="9180342at2"/>
<dbReference type="Proteomes" id="UP000199459">
    <property type="component" value="Unassembled WGS sequence"/>
</dbReference>
<proteinExistence type="predicted"/>
<evidence type="ECO:0000313" key="3">
    <source>
        <dbReference type="Proteomes" id="UP000199459"/>
    </source>
</evidence>
<keyword evidence="1" id="KW-0472">Membrane</keyword>
<gene>
    <name evidence="2" type="ORF">SAMN05216325_10191</name>
</gene>
<keyword evidence="1" id="KW-1133">Transmembrane helix</keyword>
<dbReference type="InterPro" id="IPR036249">
    <property type="entry name" value="Thioredoxin-like_sf"/>
</dbReference>
<evidence type="ECO:0008006" key="4">
    <source>
        <dbReference type="Google" id="ProtNLM"/>
    </source>
</evidence>
<organism evidence="2 3">
    <name type="scientific">Nitrosomonas marina</name>
    <dbReference type="NCBI Taxonomy" id="917"/>
    <lineage>
        <taxon>Bacteria</taxon>
        <taxon>Pseudomonadati</taxon>
        <taxon>Pseudomonadota</taxon>
        <taxon>Betaproteobacteria</taxon>
        <taxon>Nitrosomonadales</taxon>
        <taxon>Nitrosomonadaceae</taxon>
        <taxon>Nitrosomonas</taxon>
    </lineage>
</organism>
<keyword evidence="1" id="KW-0812">Transmembrane</keyword>
<feature type="transmembrane region" description="Helical" evidence="1">
    <location>
        <begin position="12"/>
        <end position="36"/>
    </location>
</feature>